<comment type="pathway">
    <text evidence="1 15">Pyrimidine metabolism; UMP biosynthesis via salvage pathway; UMP from uracil: step 1/1.</text>
</comment>
<keyword evidence="7 15" id="KW-0547">Nucleotide-binding</keyword>
<evidence type="ECO:0000256" key="12">
    <source>
        <dbReference type="ARBA" id="ARBA00056901"/>
    </source>
</evidence>
<feature type="binding site" evidence="15">
    <location>
        <position position="103"/>
    </location>
    <ligand>
        <name>5-phospho-alpha-D-ribose 1-diphosphate</name>
        <dbReference type="ChEBI" id="CHEBI:58017"/>
    </ligand>
</feature>
<dbReference type="InterPro" id="IPR005765">
    <property type="entry name" value="UPRT"/>
</dbReference>
<feature type="binding site" evidence="15">
    <location>
        <begin position="198"/>
        <end position="200"/>
    </location>
    <ligand>
        <name>uracil</name>
        <dbReference type="ChEBI" id="CHEBI:17568"/>
    </ligand>
</feature>
<dbReference type="PANTHER" id="PTHR32315:SF4">
    <property type="entry name" value="URACIL PHOSPHORIBOSYLTRANSFERASE, CHLOROPLASTIC"/>
    <property type="match status" value="1"/>
</dbReference>
<comment type="activity regulation">
    <text evidence="15">Allosterically activated by GTP.</text>
</comment>
<dbReference type="SUPFAM" id="SSF53271">
    <property type="entry name" value="PRTase-like"/>
    <property type="match status" value="1"/>
</dbReference>
<reference evidence="17 18" key="1">
    <citation type="journal article" date="2015" name="Stand. Genomic Sci.">
        <title>Genomic Encyclopedia of Bacterial and Archaeal Type Strains, Phase III: the genomes of soil and plant-associated and newly described type strains.</title>
        <authorList>
            <person name="Whitman W.B."/>
            <person name="Woyke T."/>
            <person name="Klenk H.P."/>
            <person name="Zhou Y."/>
            <person name="Lilburn T.G."/>
            <person name="Beck B.J."/>
            <person name="De Vos P."/>
            <person name="Vandamme P."/>
            <person name="Eisen J.A."/>
            <person name="Garrity G."/>
            <person name="Hugenholtz P."/>
            <person name="Kyrpides N.C."/>
        </authorList>
    </citation>
    <scope>NUCLEOTIDE SEQUENCE [LARGE SCALE GENOMIC DNA]</scope>
    <source>
        <strain evidence="17 18">CGMCC 1.10821</strain>
    </source>
</reference>
<dbReference type="InterPro" id="IPR050054">
    <property type="entry name" value="UPRTase/APRTase"/>
</dbReference>
<keyword evidence="9 15" id="KW-0342">GTP-binding</keyword>
<comment type="function">
    <text evidence="12 15">Catalyzes the conversion of uracil and 5-phospho-alpha-D-ribose 1-diphosphate (PRPP) to UMP and diphosphate.</text>
</comment>
<name>A0A562LC31_9GAMM</name>
<organism evidence="17 18">
    <name type="scientific">Luteimonas cucumeris</name>
    <dbReference type="NCBI Taxonomy" id="985012"/>
    <lineage>
        <taxon>Bacteria</taxon>
        <taxon>Pseudomonadati</taxon>
        <taxon>Pseudomonadota</taxon>
        <taxon>Gammaproteobacteria</taxon>
        <taxon>Lysobacterales</taxon>
        <taxon>Lysobacteraceae</taxon>
        <taxon>Luteimonas</taxon>
    </lineage>
</organism>
<dbReference type="GO" id="GO:0004845">
    <property type="term" value="F:uracil phosphoribosyltransferase activity"/>
    <property type="evidence" value="ECO:0007669"/>
    <property type="project" value="UniProtKB-UniRule"/>
</dbReference>
<evidence type="ECO:0000256" key="1">
    <source>
        <dbReference type="ARBA" id="ARBA00005180"/>
    </source>
</evidence>
<dbReference type="CDD" id="cd06223">
    <property type="entry name" value="PRTases_typeI"/>
    <property type="match status" value="1"/>
</dbReference>
<evidence type="ECO:0000313" key="17">
    <source>
        <dbReference type="EMBL" id="TWI05014.1"/>
    </source>
</evidence>
<evidence type="ECO:0000259" key="16">
    <source>
        <dbReference type="Pfam" id="PF14681"/>
    </source>
</evidence>
<evidence type="ECO:0000256" key="4">
    <source>
        <dbReference type="ARBA" id="ARBA00022533"/>
    </source>
</evidence>
<evidence type="ECO:0000256" key="7">
    <source>
        <dbReference type="ARBA" id="ARBA00022741"/>
    </source>
</evidence>
<comment type="caution">
    <text evidence="17">The sequence shown here is derived from an EMBL/GenBank/DDBJ whole genome shotgun (WGS) entry which is preliminary data.</text>
</comment>
<dbReference type="NCBIfam" id="TIGR01091">
    <property type="entry name" value="upp"/>
    <property type="match status" value="1"/>
</dbReference>
<evidence type="ECO:0000256" key="15">
    <source>
        <dbReference type="HAMAP-Rule" id="MF_01218"/>
    </source>
</evidence>
<keyword evidence="4 15" id="KW-0021">Allosteric enzyme</keyword>
<dbReference type="EC" id="2.4.2.9" evidence="3 15"/>
<dbReference type="GO" id="GO:0000287">
    <property type="term" value="F:magnesium ion binding"/>
    <property type="evidence" value="ECO:0007669"/>
    <property type="project" value="UniProtKB-UniRule"/>
</dbReference>
<dbReference type="UniPathway" id="UPA00574">
    <property type="reaction ID" value="UER00636"/>
</dbReference>
<dbReference type="GO" id="GO:0005525">
    <property type="term" value="F:GTP binding"/>
    <property type="evidence" value="ECO:0007669"/>
    <property type="project" value="UniProtKB-KW"/>
</dbReference>
<feature type="binding site" evidence="15">
    <location>
        <position position="193"/>
    </location>
    <ligand>
        <name>uracil</name>
        <dbReference type="ChEBI" id="CHEBI:17568"/>
    </ligand>
</feature>
<comment type="cofactor">
    <cofactor evidence="15">
        <name>Mg(2+)</name>
        <dbReference type="ChEBI" id="CHEBI:18420"/>
    </cofactor>
    <text evidence="15">Binds 1 Mg(2+) ion per subunit. The magnesium is bound as Mg-PRPP.</text>
</comment>
<evidence type="ECO:0000256" key="9">
    <source>
        <dbReference type="ARBA" id="ARBA00023134"/>
    </source>
</evidence>
<keyword evidence="18" id="KW-1185">Reference proteome</keyword>
<keyword evidence="8 15" id="KW-0460">Magnesium</keyword>
<evidence type="ECO:0000256" key="5">
    <source>
        <dbReference type="ARBA" id="ARBA00022676"/>
    </source>
</evidence>
<feature type="binding site" evidence="15">
    <location>
        <position position="199"/>
    </location>
    <ligand>
        <name>5-phospho-alpha-D-ribose 1-diphosphate</name>
        <dbReference type="ChEBI" id="CHEBI:58017"/>
    </ligand>
</feature>
<evidence type="ECO:0000313" key="18">
    <source>
        <dbReference type="Proteomes" id="UP000315167"/>
    </source>
</evidence>
<dbReference type="GO" id="GO:0006223">
    <property type="term" value="P:uracil salvage"/>
    <property type="evidence" value="ECO:0007669"/>
    <property type="project" value="InterPro"/>
</dbReference>
<gene>
    <name evidence="15" type="primary">upp</name>
    <name evidence="17" type="ORF">IP90_01156</name>
</gene>
<evidence type="ECO:0000256" key="10">
    <source>
        <dbReference type="ARBA" id="ARBA00031082"/>
    </source>
</evidence>
<evidence type="ECO:0000256" key="14">
    <source>
        <dbReference type="ARBA" id="ARBA00079807"/>
    </source>
</evidence>
<accession>A0A562LC31</accession>
<protein>
    <recommendedName>
        <fullName evidence="13 15">Uracil phosphoribosyltransferase</fullName>
        <ecNumber evidence="3 15">2.4.2.9</ecNumber>
    </recommendedName>
    <alternativeName>
        <fullName evidence="10 15">UMP pyrophosphorylase</fullName>
    </alternativeName>
    <alternativeName>
        <fullName evidence="14 15">UPRTase</fullName>
    </alternativeName>
</protein>
<dbReference type="InterPro" id="IPR029057">
    <property type="entry name" value="PRTase-like"/>
</dbReference>
<dbReference type="EMBL" id="VLKN01000002">
    <property type="protein sequence ID" value="TWI05014.1"/>
    <property type="molecule type" value="Genomic_DNA"/>
</dbReference>
<dbReference type="Proteomes" id="UP000315167">
    <property type="component" value="Unassembled WGS sequence"/>
</dbReference>
<dbReference type="NCBIfam" id="NF001097">
    <property type="entry name" value="PRK00129.1"/>
    <property type="match status" value="1"/>
</dbReference>
<dbReference type="Pfam" id="PF14681">
    <property type="entry name" value="UPRTase"/>
    <property type="match status" value="1"/>
</dbReference>
<dbReference type="HAMAP" id="MF_01218_B">
    <property type="entry name" value="Upp_B"/>
    <property type="match status" value="1"/>
</dbReference>
<keyword evidence="5 15" id="KW-0328">Glycosyltransferase</keyword>
<dbReference type="FunFam" id="3.40.50.2020:FF:000003">
    <property type="entry name" value="Uracil phosphoribosyltransferase"/>
    <property type="match status" value="1"/>
</dbReference>
<dbReference type="GO" id="GO:0044206">
    <property type="term" value="P:UMP salvage"/>
    <property type="evidence" value="ECO:0007669"/>
    <property type="project" value="UniProtKB-UniRule"/>
</dbReference>
<feature type="binding site" evidence="15">
    <location>
        <position position="78"/>
    </location>
    <ligand>
        <name>5-phospho-alpha-D-ribose 1-diphosphate</name>
        <dbReference type="ChEBI" id="CHEBI:58017"/>
    </ligand>
</feature>
<sequence length="210" mass="22490">MKVVEIRHPLVQHKLGLMRRADNSTKTFRELSSEVATLLTYEATADLETEDVQVQGWAGTVDVRRLKGRKITLVPILRAGLGMLPGVLELIPAAKVSVVGLQRDETTLGAVAYYEKLVGDLQDRTALILDPMLATGGTLIATVDRLKAAGALRIKGLFLVAAPQGLDALAAAHPDAEVYTASIDHGLNEKGYILPGLGDAGDRIFGTRND</sequence>
<dbReference type="GO" id="GO:0005737">
    <property type="term" value="C:cytoplasm"/>
    <property type="evidence" value="ECO:0007669"/>
    <property type="project" value="UniProtKB-ARBA"/>
</dbReference>
<dbReference type="InterPro" id="IPR034332">
    <property type="entry name" value="Upp_B"/>
</dbReference>
<evidence type="ECO:0000256" key="11">
    <source>
        <dbReference type="ARBA" id="ARBA00052919"/>
    </source>
</evidence>
<dbReference type="Gene3D" id="3.40.50.2020">
    <property type="match status" value="1"/>
</dbReference>
<dbReference type="PANTHER" id="PTHR32315">
    <property type="entry name" value="ADENINE PHOSPHORIBOSYLTRANSFERASE"/>
    <property type="match status" value="1"/>
</dbReference>
<keyword evidence="6 15" id="KW-0808">Transferase</keyword>
<evidence type="ECO:0000256" key="6">
    <source>
        <dbReference type="ARBA" id="ARBA00022679"/>
    </source>
</evidence>
<dbReference type="RefSeq" id="WP_144898654.1">
    <property type="nucleotide sequence ID" value="NZ_VLKN01000002.1"/>
</dbReference>
<evidence type="ECO:0000256" key="13">
    <source>
        <dbReference type="ARBA" id="ARBA00072146"/>
    </source>
</evidence>
<feature type="domain" description="Phosphoribosyltransferase" evidence="16">
    <location>
        <begin position="7"/>
        <end position="207"/>
    </location>
</feature>
<comment type="similarity">
    <text evidence="2 15">Belongs to the UPRTase family.</text>
</comment>
<dbReference type="OrthoDB" id="9781675at2"/>
<proteinExistence type="inferred from homology"/>
<evidence type="ECO:0000256" key="3">
    <source>
        <dbReference type="ARBA" id="ARBA00011894"/>
    </source>
</evidence>
<dbReference type="InterPro" id="IPR000836">
    <property type="entry name" value="PRTase_dom"/>
</dbReference>
<feature type="binding site" evidence="15">
    <location>
        <begin position="130"/>
        <end position="138"/>
    </location>
    <ligand>
        <name>5-phospho-alpha-D-ribose 1-diphosphate</name>
        <dbReference type="ChEBI" id="CHEBI:58017"/>
    </ligand>
</feature>
<comment type="catalytic activity">
    <reaction evidence="11 15">
        <text>UMP + diphosphate = 5-phospho-alpha-D-ribose 1-diphosphate + uracil</text>
        <dbReference type="Rhea" id="RHEA:13017"/>
        <dbReference type="ChEBI" id="CHEBI:17568"/>
        <dbReference type="ChEBI" id="CHEBI:33019"/>
        <dbReference type="ChEBI" id="CHEBI:57865"/>
        <dbReference type="ChEBI" id="CHEBI:58017"/>
        <dbReference type="EC" id="2.4.2.9"/>
    </reaction>
</comment>
<evidence type="ECO:0000256" key="8">
    <source>
        <dbReference type="ARBA" id="ARBA00022842"/>
    </source>
</evidence>
<evidence type="ECO:0000256" key="2">
    <source>
        <dbReference type="ARBA" id="ARBA00009516"/>
    </source>
</evidence>
<dbReference type="AlphaFoldDB" id="A0A562LC31"/>